<feature type="region of interest" description="Disordered" evidence="2">
    <location>
        <begin position="99"/>
        <end position="180"/>
    </location>
</feature>
<organism evidence="4 5">
    <name type="scientific">Ramalina farinacea</name>
    <dbReference type="NCBI Taxonomy" id="258253"/>
    <lineage>
        <taxon>Eukaryota</taxon>
        <taxon>Fungi</taxon>
        <taxon>Dikarya</taxon>
        <taxon>Ascomycota</taxon>
        <taxon>Pezizomycotina</taxon>
        <taxon>Lecanoromycetes</taxon>
        <taxon>OSLEUM clade</taxon>
        <taxon>Lecanoromycetidae</taxon>
        <taxon>Lecanorales</taxon>
        <taxon>Lecanorineae</taxon>
        <taxon>Ramalinaceae</taxon>
        <taxon>Ramalina</taxon>
    </lineage>
</organism>
<keyword evidence="1" id="KW-0479">Metal-binding</keyword>
<keyword evidence="5" id="KW-1185">Reference proteome</keyword>
<dbReference type="AlphaFoldDB" id="A0AA43QZP5"/>
<gene>
    <name evidence="4" type="ORF">OHK93_005008</name>
</gene>
<dbReference type="PROSITE" id="PS50157">
    <property type="entry name" value="ZINC_FINGER_C2H2_2"/>
    <property type="match status" value="1"/>
</dbReference>
<evidence type="ECO:0000256" key="2">
    <source>
        <dbReference type="SAM" id="MobiDB-lite"/>
    </source>
</evidence>
<reference evidence="4" key="1">
    <citation type="journal article" date="2023" name="Genome Biol. Evol.">
        <title>First Whole Genome Sequence and Flow Cytometry Genome Size Data for the Lichen-Forming Fungus Ramalina farinacea (Ascomycota).</title>
        <authorList>
            <person name="Llewellyn T."/>
            <person name="Mian S."/>
            <person name="Hill R."/>
            <person name="Leitch I.J."/>
            <person name="Gaya E."/>
        </authorList>
    </citation>
    <scope>NUCLEOTIDE SEQUENCE</scope>
    <source>
        <strain evidence="4">LIQ254RAFAR</strain>
    </source>
</reference>
<name>A0AA43QZP5_9LECA</name>
<evidence type="ECO:0000259" key="3">
    <source>
        <dbReference type="PROSITE" id="PS50157"/>
    </source>
</evidence>
<feature type="region of interest" description="Disordered" evidence="2">
    <location>
        <begin position="293"/>
        <end position="314"/>
    </location>
</feature>
<proteinExistence type="predicted"/>
<keyword evidence="1" id="KW-0863">Zinc-finger</keyword>
<dbReference type="GO" id="GO:0008270">
    <property type="term" value="F:zinc ion binding"/>
    <property type="evidence" value="ECO:0007669"/>
    <property type="project" value="UniProtKB-KW"/>
</dbReference>
<feature type="compositionally biased region" description="Basic and acidic residues" evidence="2">
    <location>
        <begin position="137"/>
        <end position="164"/>
    </location>
</feature>
<comment type="caution">
    <text evidence="4">The sequence shown here is derived from an EMBL/GenBank/DDBJ whole genome shotgun (WGS) entry which is preliminary data.</text>
</comment>
<protein>
    <recommendedName>
        <fullName evidence="3">C2H2-type domain-containing protein</fullName>
    </recommendedName>
</protein>
<evidence type="ECO:0000313" key="5">
    <source>
        <dbReference type="Proteomes" id="UP001161017"/>
    </source>
</evidence>
<dbReference type="PROSITE" id="PS00028">
    <property type="entry name" value="ZINC_FINGER_C2H2_1"/>
    <property type="match status" value="1"/>
</dbReference>
<sequence length="314" mass="36030">MADAARNRLADEYVQKVVLFRSQCGMTAEASLAIAWKNLDPENQRDVSRPTNSIDEFSQDSDKAVEYWLMRKSHDKSSAQDSGYSSPNTIEAVYQRGLRAGERRASSQQQYRPYSNQQQQQQQRPQQYLPQGTYQGPRDRDRDRDRFRPDTQHADNTDAYHGDEYYGDEEDGGGPELPPQSEVFFIDSAWERRDNDGMTPPFACKKCVRRFRDSDDLRDHTFSMHFTLIQGLPLTHITSIYPPTAKSFADMIYVKYIRIILGMDTRRANHINVLMPGDVLKLKDKVPLRNVKTPAPLTPAPEQGSHVQVMHSLS</sequence>
<accession>A0AA43QZP5</accession>
<keyword evidence="1" id="KW-0862">Zinc</keyword>
<feature type="compositionally biased region" description="Low complexity" evidence="2">
    <location>
        <begin position="106"/>
        <end position="131"/>
    </location>
</feature>
<feature type="domain" description="C2H2-type" evidence="3">
    <location>
        <begin position="202"/>
        <end position="225"/>
    </location>
</feature>
<evidence type="ECO:0000256" key="1">
    <source>
        <dbReference type="PROSITE-ProRule" id="PRU00042"/>
    </source>
</evidence>
<evidence type="ECO:0000313" key="4">
    <source>
        <dbReference type="EMBL" id="MDI1493220.1"/>
    </source>
</evidence>
<dbReference type="Proteomes" id="UP001161017">
    <property type="component" value="Unassembled WGS sequence"/>
</dbReference>
<dbReference type="EMBL" id="JAPUFD010000024">
    <property type="protein sequence ID" value="MDI1493220.1"/>
    <property type="molecule type" value="Genomic_DNA"/>
</dbReference>
<dbReference type="InterPro" id="IPR013087">
    <property type="entry name" value="Znf_C2H2_type"/>
</dbReference>